<evidence type="ECO:0000313" key="1">
    <source>
        <dbReference type="EMBL" id="KAH3686100.1"/>
    </source>
</evidence>
<reference evidence="1" key="1">
    <citation type="journal article" date="2021" name="Open Biol.">
        <title>Shared evolutionary footprints suggest mitochondrial oxidative damage underlies multiple complex I losses in fungi.</title>
        <authorList>
            <person name="Schikora-Tamarit M.A."/>
            <person name="Marcet-Houben M."/>
            <person name="Nosek J."/>
            <person name="Gabaldon T."/>
        </authorList>
    </citation>
    <scope>NUCLEOTIDE SEQUENCE</scope>
    <source>
        <strain evidence="1">CBS2887</strain>
    </source>
</reference>
<gene>
    <name evidence="1" type="ORF">WICPIJ_002937</name>
</gene>
<keyword evidence="2" id="KW-1185">Reference proteome</keyword>
<organism evidence="1 2">
    <name type="scientific">Wickerhamomyces pijperi</name>
    <name type="common">Yeast</name>
    <name type="synonym">Pichia pijperi</name>
    <dbReference type="NCBI Taxonomy" id="599730"/>
    <lineage>
        <taxon>Eukaryota</taxon>
        <taxon>Fungi</taxon>
        <taxon>Dikarya</taxon>
        <taxon>Ascomycota</taxon>
        <taxon>Saccharomycotina</taxon>
        <taxon>Saccharomycetes</taxon>
        <taxon>Phaffomycetales</taxon>
        <taxon>Wickerhamomycetaceae</taxon>
        <taxon>Wickerhamomyces</taxon>
    </lineage>
</organism>
<proteinExistence type="predicted"/>
<name>A0A9P8QAK0_WICPI</name>
<dbReference type="AlphaFoldDB" id="A0A9P8QAK0"/>
<sequence length="114" mass="12854">MLRCSTAEHLKKMSPMKLCDLLWFGSFMKLCVSDRCSSRINLLEILALSSDDTSSSSFLEGKESKMQHSRAPISRFGKFNRLMSVNTSSRSWQNLVLSSMLLIGDSLRNLSKIS</sequence>
<reference evidence="1" key="2">
    <citation type="submission" date="2021-01" db="EMBL/GenBank/DDBJ databases">
        <authorList>
            <person name="Schikora-Tamarit M.A."/>
        </authorList>
    </citation>
    <scope>NUCLEOTIDE SEQUENCE</scope>
    <source>
        <strain evidence="1">CBS2887</strain>
    </source>
</reference>
<evidence type="ECO:0000313" key="2">
    <source>
        <dbReference type="Proteomes" id="UP000774326"/>
    </source>
</evidence>
<dbReference type="EMBL" id="JAEUBG010001654">
    <property type="protein sequence ID" value="KAH3686100.1"/>
    <property type="molecule type" value="Genomic_DNA"/>
</dbReference>
<accession>A0A9P8QAK0</accession>
<dbReference type="Proteomes" id="UP000774326">
    <property type="component" value="Unassembled WGS sequence"/>
</dbReference>
<comment type="caution">
    <text evidence="1">The sequence shown here is derived from an EMBL/GenBank/DDBJ whole genome shotgun (WGS) entry which is preliminary data.</text>
</comment>
<protein>
    <submittedName>
        <fullName evidence="1">Uncharacterized protein</fullName>
    </submittedName>
</protein>